<dbReference type="AlphaFoldDB" id="A0A3P3XHV0"/>
<dbReference type="PROSITE" id="PS51819">
    <property type="entry name" value="VOC"/>
    <property type="match status" value="1"/>
</dbReference>
<keyword evidence="2" id="KW-0560">Oxidoreductase</keyword>
<dbReference type="InterPro" id="IPR037523">
    <property type="entry name" value="VOC_core"/>
</dbReference>
<feature type="domain" description="VOC" evidence="1">
    <location>
        <begin position="2"/>
        <end position="119"/>
    </location>
</feature>
<organism evidence="2">
    <name type="scientific">uncultured spirochete</name>
    <dbReference type="NCBI Taxonomy" id="156406"/>
    <lineage>
        <taxon>Bacteria</taxon>
        <taxon>Pseudomonadati</taxon>
        <taxon>Spirochaetota</taxon>
        <taxon>Spirochaetia</taxon>
        <taxon>Spirochaetales</taxon>
        <taxon>environmental samples</taxon>
    </lineage>
</organism>
<dbReference type="GO" id="GO:0051213">
    <property type="term" value="F:dioxygenase activity"/>
    <property type="evidence" value="ECO:0007669"/>
    <property type="project" value="UniProtKB-KW"/>
</dbReference>
<dbReference type="Gene3D" id="3.10.180.10">
    <property type="entry name" value="2,3-Dihydroxybiphenyl 1,2-Dioxygenase, domain 1"/>
    <property type="match status" value="1"/>
</dbReference>
<proteinExistence type="predicted"/>
<protein>
    <submittedName>
        <fullName evidence="2">Glyoxalase/bleomycin resistance protein/dioxygenase</fullName>
    </submittedName>
</protein>
<dbReference type="InterPro" id="IPR029068">
    <property type="entry name" value="Glyas_Bleomycin-R_OHBP_Dase"/>
</dbReference>
<reference evidence="2" key="1">
    <citation type="submission" date="2017-02" db="EMBL/GenBank/DDBJ databases">
        <authorList>
            <person name="Regsiter A."/>
            <person name="William W."/>
        </authorList>
    </citation>
    <scope>NUCLEOTIDE SEQUENCE</scope>
    <source>
        <strain evidence="2">Bib</strain>
    </source>
</reference>
<dbReference type="EMBL" id="FWDM01000017">
    <property type="protein sequence ID" value="SLM12314.1"/>
    <property type="molecule type" value="Genomic_DNA"/>
</dbReference>
<evidence type="ECO:0000313" key="2">
    <source>
        <dbReference type="EMBL" id="SLM12314.1"/>
    </source>
</evidence>
<accession>A0A3P3XHV0</accession>
<keyword evidence="2" id="KW-0223">Dioxygenase</keyword>
<gene>
    <name evidence="2" type="ORF">SPIROBIBN47_240050</name>
</gene>
<name>A0A3P3XHV0_9SPIR</name>
<dbReference type="InterPro" id="IPR004360">
    <property type="entry name" value="Glyas_Fos-R_dOase_dom"/>
</dbReference>
<evidence type="ECO:0000259" key="1">
    <source>
        <dbReference type="PROSITE" id="PS51819"/>
    </source>
</evidence>
<dbReference type="Pfam" id="PF00903">
    <property type="entry name" value="Glyoxalase"/>
    <property type="match status" value="1"/>
</dbReference>
<dbReference type="SUPFAM" id="SSF54593">
    <property type="entry name" value="Glyoxalase/Bleomycin resistance protein/Dihydroxybiphenyl dioxygenase"/>
    <property type="match status" value="1"/>
</dbReference>
<sequence>MQFCWVTLNVNDMEKSLWFYRDIVGLPLNRTFSPAPGDQIAFLGSGETQVELIRNEKNAPTPFSQNISLGFKVDSLEKTMELLKANGVPVHAGPFQPNPSVRFFYVLDPNGLRVQFVEDVKQG</sequence>